<comment type="caution">
    <text evidence="7">The sequence shown here is derived from an EMBL/GenBank/DDBJ whole genome shotgun (WGS) entry which is preliminary data.</text>
</comment>
<sequence>MVDLVSASAGSTATGSTNSLSALSEDYTRFLTLLTAQIENQDPLAPMDSTQFVSQLAQLSQVEQSVKTNSNLETLSAQFSALTATTGAQMIGREVTVYSETLVLSDGASDGYYLVGDGATEVTAEIYDPLTERVVRTLTGLSTEAGELQAIDWDGLDDSGEKVLDGTYSVTLTAVGSEGEDVSVYPYRRTTVNEALFSDGELYYRLLGGGTVASGDVMAVRSSTGAPSCCGARSGSAAR</sequence>
<evidence type="ECO:0000256" key="3">
    <source>
        <dbReference type="ARBA" id="ARBA00022795"/>
    </source>
</evidence>
<gene>
    <name evidence="7" type="ORF">QO033_03520</name>
</gene>
<comment type="similarity">
    <text evidence="1 5">Belongs to the FlgD family.</text>
</comment>
<dbReference type="Pfam" id="PF03963">
    <property type="entry name" value="FlgD"/>
    <property type="match status" value="1"/>
</dbReference>
<keyword evidence="7" id="KW-0282">Flagellum</keyword>
<feature type="domain" description="FlgD/Vpr Ig-like" evidence="6">
    <location>
        <begin position="111"/>
        <end position="175"/>
    </location>
</feature>
<dbReference type="InterPro" id="IPR005648">
    <property type="entry name" value="FlgD"/>
</dbReference>
<keyword evidence="8" id="KW-1185">Reference proteome</keyword>
<dbReference type="Pfam" id="PF13860">
    <property type="entry name" value="FlgD_ig"/>
    <property type="match status" value="1"/>
</dbReference>
<evidence type="ECO:0000256" key="2">
    <source>
        <dbReference type="ARBA" id="ARBA00016013"/>
    </source>
</evidence>
<evidence type="ECO:0000256" key="1">
    <source>
        <dbReference type="ARBA" id="ARBA00010577"/>
    </source>
</evidence>
<dbReference type="Gene3D" id="2.30.30.910">
    <property type="match status" value="1"/>
</dbReference>
<dbReference type="Proteomes" id="UP001243757">
    <property type="component" value="Unassembled WGS sequence"/>
</dbReference>
<evidence type="ECO:0000313" key="7">
    <source>
        <dbReference type="EMBL" id="MDK3016729.1"/>
    </source>
</evidence>
<dbReference type="RefSeq" id="WP_284479547.1">
    <property type="nucleotide sequence ID" value="NZ_JASNJD010000002.1"/>
</dbReference>
<dbReference type="EMBL" id="JASNJD010000002">
    <property type="protein sequence ID" value="MDK3016729.1"/>
    <property type="molecule type" value="Genomic_DNA"/>
</dbReference>
<protein>
    <recommendedName>
        <fullName evidence="2 5">Basal-body rod modification protein FlgD</fullName>
    </recommendedName>
</protein>
<reference evidence="7 8" key="1">
    <citation type="submission" date="2023-05" db="EMBL/GenBank/DDBJ databases">
        <title>Pseudodonghicola sp. nov.</title>
        <authorList>
            <person name="Huang J."/>
        </authorList>
    </citation>
    <scope>NUCLEOTIDE SEQUENCE [LARGE SCALE GENOMIC DNA]</scope>
    <source>
        <strain evidence="7 8">IC7</strain>
    </source>
</reference>
<accession>A0ABT7EWK8</accession>
<evidence type="ECO:0000259" key="6">
    <source>
        <dbReference type="Pfam" id="PF13860"/>
    </source>
</evidence>
<name>A0ABT7EWK8_9RHOB</name>
<proteinExistence type="inferred from homology"/>
<organism evidence="7 8">
    <name type="scientific">Pseudodonghicola flavimaris</name>
    <dbReference type="NCBI Taxonomy" id="3050036"/>
    <lineage>
        <taxon>Bacteria</taxon>
        <taxon>Pseudomonadati</taxon>
        <taxon>Pseudomonadota</taxon>
        <taxon>Alphaproteobacteria</taxon>
        <taxon>Rhodobacterales</taxon>
        <taxon>Paracoccaceae</taxon>
        <taxon>Pseudodonghicola</taxon>
    </lineage>
</organism>
<evidence type="ECO:0000313" key="8">
    <source>
        <dbReference type="Proteomes" id="UP001243757"/>
    </source>
</evidence>
<keyword evidence="3 5" id="KW-1005">Bacterial flagellum biogenesis</keyword>
<keyword evidence="7" id="KW-0966">Cell projection</keyword>
<evidence type="ECO:0000256" key="5">
    <source>
        <dbReference type="RuleBase" id="RU362076"/>
    </source>
</evidence>
<dbReference type="InterPro" id="IPR025965">
    <property type="entry name" value="FlgD/Vpr_Ig-like"/>
</dbReference>
<keyword evidence="7" id="KW-0969">Cilium</keyword>
<comment type="function">
    <text evidence="4 5">Required for flagellar hook formation. May act as a scaffolding protein.</text>
</comment>
<evidence type="ECO:0000256" key="4">
    <source>
        <dbReference type="ARBA" id="ARBA00024746"/>
    </source>
</evidence>
<dbReference type="Gene3D" id="2.60.40.4070">
    <property type="match status" value="1"/>
</dbReference>